<comment type="caution">
    <text evidence="3">The sequence shown here is derived from an EMBL/GenBank/DDBJ whole genome shotgun (WGS) entry which is preliminary data.</text>
</comment>
<dbReference type="RefSeq" id="WP_184921310.1">
    <property type="nucleotide sequence ID" value="NZ_JACHJR010000001.1"/>
</dbReference>
<evidence type="ECO:0000313" key="4">
    <source>
        <dbReference type="Proteomes" id="UP000573327"/>
    </source>
</evidence>
<gene>
    <name evidence="3" type="ORF">F4556_005802</name>
</gene>
<name>A0A7W7SH43_9ACTN</name>
<dbReference type="EMBL" id="JACHJR010000001">
    <property type="protein sequence ID" value="MBB4950267.1"/>
    <property type="molecule type" value="Genomic_DNA"/>
</dbReference>
<keyword evidence="2" id="KW-0812">Transmembrane</keyword>
<dbReference type="AlphaFoldDB" id="A0A7W7SH43"/>
<keyword evidence="2" id="KW-0472">Membrane</keyword>
<proteinExistence type="predicted"/>
<dbReference type="Proteomes" id="UP000573327">
    <property type="component" value="Unassembled WGS sequence"/>
</dbReference>
<keyword evidence="4" id="KW-1185">Reference proteome</keyword>
<accession>A0A7W7SH43</accession>
<feature type="compositionally biased region" description="Low complexity" evidence="1">
    <location>
        <begin position="10"/>
        <end position="20"/>
    </location>
</feature>
<evidence type="ECO:0000313" key="3">
    <source>
        <dbReference type="EMBL" id="MBB4950267.1"/>
    </source>
</evidence>
<evidence type="ECO:0000256" key="2">
    <source>
        <dbReference type="SAM" id="Phobius"/>
    </source>
</evidence>
<sequence>MTQPPPYGDPMGAPSAPGPAEAERRSPVMVWGVVAAAVSAVAGVASAIAAFTGGGSEPSAAPTVSSVVSAPAAESAAAPVSATPKPAPAPAAGGAVRWTGKVVLGLEGIDLAQVPPVKGSSDSLSFLRPAAGRKGSSGMEVKGTSALWTETGEPTAQGCRALLQMQSHDQVDVVEGDQVCVVHEGSPIGLLKVTKTHYMQGGYGELDAELTVWDLRLKR</sequence>
<protein>
    <submittedName>
        <fullName evidence="3">Uncharacterized protein</fullName>
    </submittedName>
</protein>
<keyword evidence="2" id="KW-1133">Transmembrane helix</keyword>
<reference evidence="3 4" key="1">
    <citation type="submission" date="2020-08" db="EMBL/GenBank/DDBJ databases">
        <title>Sequencing the genomes of 1000 actinobacteria strains.</title>
        <authorList>
            <person name="Klenk H.-P."/>
        </authorList>
    </citation>
    <scope>NUCLEOTIDE SEQUENCE [LARGE SCALE GENOMIC DNA]</scope>
    <source>
        <strain evidence="3 4">DSM 44786</strain>
    </source>
</reference>
<feature type="transmembrane region" description="Helical" evidence="2">
    <location>
        <begin position="28"/>
        <end position="51"/>
    </location>
</feature>
<feature type="region of interest" description="Disordered" evidence="1">
    <location>
        <begin position="1"/>
        <end position="24"/>
    </location>
</feature>
<organism evidence="3 4">
    <name type="scientific">Kitasatospora gansuensis</name>
    <dbReference type="NCBI Taxonomy" id="258050"/>
    <lineage>
        <taxon>Bacteria</taxon>
        <taxon>Bacillati</taxon>
        <taxon>Actinomycetota</taxon>
        <taxon>Actinomycetes</taxon>
        <taxon>Kitasatosporales</taxon>
        <taxon>Streptomycetaceae</taxon>
        <taxon>Kitasatospora</taxon>
    </lineage>
</organism>
<evidence type="ECO:0000256" key="1">
    <source>
        <dbReference type="SAM" id="MobiDB-lite"/>
    </source>
</evidence>